<dbReference type="PROSITE" id="PS00670">
    <property type="entry name" value="D_2_HYDROXYACID_DH_2"/>
    <property type="match status" value="1"/>
</dbReference>
<dbReference type="PROSITE" id="PS00671">
    <property type="entry name" value="D_2_HYDROXYACID_DH_3"/>
    <property type="match status" value="1"/>
</dbReference>
<accession>A0A9D2J8N3</accession>
<reference evidence="7" key="2">
    <citation type="submission" date="2021-04" db="EMBL/GenBank/DDBJ databases">
        <authorList>
            <person name="Gilroy R."/>
        </authorList>
    </citation>
    <scope>NUCLEOTIDE SEQUENCE</scope>
    <source>
        <strain evidence="7">CHK179-28034</strain>
    </source>
</reference>
<dbReference type="Proteomes" id="UP000824049">
    <property type="component" value="Unassembled WGS sequence"/>
</dbReference>
<sequence length="334" mass="37014">MKILHIGKAENMKRYRPDTDFAGTVEVAEMTMGHTAEEYAAAMPDAEVIVADAIADVPGALMERLPELKMIHSEGVAYNRIDVEAASARNIAVCNCAGMNASAVAEQTILLMQGMLKNVIANDRAVREGRQILVKEQYMAEGSLRELADCKVGLVGFGDIGKSTALLLAAYGAEVYYYKRHRLEAEEEMKYHAMYLPLSDLLELCDIISLHLPVTKDTEKMCGHMFFEQMKPGAYFVNTSRGELVDDEALAEALKSGKLAMAGLDTLDHEPVQKDHPLLNQPAEVAEKIFFTPHIGGITASSFRRGYAMIWENLERLSKGEMLLRVVNRPKTLF</sequence>
<feature type="domain" description="D-isomer specific 2-hydroxyacid dehydrogenase NAD-binding" evidence="6">
    <location>
        <begin position="111"/>
        <end position="296"/>
    </location>
</feature>
<comment type="similarity">
    <text evidence="1 4">Belongs to the D-isomer specific 2-hydroxyacid dehydrogenase family.</text>
</comment>
<dbReference type="EMBL" id="DXBR01000091">
    <property type="protein sequence ID" value="HIZ40252.1"/>
    <property type="molecule type" value="Genomic_DNA"/>
</dbReference>
<keyword evidence="2 4" id="KW-0560">Oxidoreductase</keyword>
<dbReference type="PANTHER" id="PTHR43761">
    <property type="entry name" value="D-ISOMER SPECIFIC 2-HYDROXYACID DEHYDROGENASE FAMILY PROTEIN (AFU_ORTHOLOGUE AFUA_1G13630)"/>
    <property type="match status" value="1"/>
</dbReference>
<comment type="caution">
    <text evidence="7">The sequence shown here is derived from an EMBL/GenBank/DDBJ whole genome shotgun (WGS) entry which is preliminary data.</text>
</comment>
<dbReference type="AlphaFoldDB" id="A0A9D2J8N3"/>
<dbReference type="Pfam" id="PF02826">
    <property type="entry name" value="2-Hacid_dh_C"/>
    <property type="match status" value="1"/>
</dbReference>
<dbReference type="GO" id="GO:0051287">
    <property type="term" value="F:NAD binding"/>
    <property type="evidence" value="ECO:0007669"/>
    <property type="project" value="InterPro"/>
</dbReference>
<evidence type="ECO:0000256" key="4">
    <source>
        <dbReference type="RuleBase" id="RU003719"/>
    </source>
</evidence>
<evidence type="ECO:0000256" key="2">
    <source>
        <dbReference type="ARBA" id="ARBA00023002"/>
    </source>
</evidence>
<dbReference type="SUPFAM" id="SSF52283">
    <property type="entry name" value="Formate/glycerate dehydrogenase catalytic domain-like"/>
    <property type="match status" value="1"/>
</dbReference>
<gene>
    <name evidence="7" type="ORF">H9968_10125</name>
</gene>
<name>A0A9D2J8N3_9FIRM</name>
<dbReference type="InterPro" id="IPR029753">
    <property type="entry name" value="D-isomer_DH_CS"/>
</dbReference>
<dbReference type="PANTHER" id="PTHR43761:SF1">
    <property type="entry name" value="D-ISOMER SPECIFIC 2-HYDROXYACID DEHYDROGENASE CATALYTIC DOMAIN-CONTAINING PROTEIN-RELATED"/>
    <property type="match status" value="1"/>
</dbReference>
<dbReference type="SUPFAM" id="SSF51735">
    <property type="entry name" value="NAD(P)-binding Rossmann-fold domains"/>
    <property type="match status" value="1"/>
</dbReference>
<dbReference type="Gene3D" id="3.40.50.720">
    <property type="entry name" value="NAD(P)-binding Rossmann-like Domain"/>
    <property type="match status" value="2"/>
</dbReference>
<reference evidence="7" key="1">
    <citation type="journal article" date="2021" name="PeerJ">
        <title>Extensive microbial diversity within the chicken gut microbiome revealed by metagenomics and culture.</title>
        <authorList>
            <person name="Gilroy R."/>
            <person name="Ravi A."/>
            <person name="Getino M."/>
            <person name="Pursley I."/>
            <person name="Horton D.L."/>
            <person name="Alikhan N.F."/>
            <person name="Baker D."/>
            <person name="Gharbi K."/>
            <person name="Hall N."/>
            <person name="Watson M."/>
            <person name="Adriaenssens E.M."/>
            <person name="Foster-Nyarko E."/>
            <person name="Jarju S."/>
            <person name="Secka A."/>
            <person name="Antonio M."/>
            <person name="Oren A."/>
            <person name="Chaudhuri R.R."/>
            <person name="La Ragione R."/>
            <person name="Hildebrand F."/>
            <person name="Pallen M.J."/>
        </authorList>
    </citation>
    <scope>NUCLEOTIDE SEQUENCE</scope>
    <source>
        <strain evidence="7">CHK179-28034</strain>
    </source>
</reference>
<protein>
    <submittedName>
        <fullName evidence="7">Hydroxyacid dehydrogenase</fullName>
    </submittedName>
</protein>
<dbReference type="GO" id="GO:0016616">
    <property type="term" value="F:oxidoreductase activity, acting on the CH-OH group of donors, NAD or NADP as acceptor"/>
    <property type="evidence" value="ECO:0007669"/>
    <property type="project" value="InterPro"/>
</dbReference>
<organism evidence="7 8">
    <name type="scientific">Candidatus Anaerobutyricum stercoris</name>
    <dbReference type="NCBI Taxonomy" id="2838457"/>
    <lineage>
        <taxon>Bacteria</taxon>
        <taxon>Bacillati</taxon>
        <taxon>Bacillota</taxon>
        <taxon>Clostridia</taxon>
        <taxon>Lachnospirales</taxon>
        <taxon>Lachnospiraceae</taxon>
        <taxon>Anaerobutyricum</taxon>
    </lineage>
</organism>
<evidence type="ECO:0000313" key="8">
    <source>
        <dbReference type="Proteomes" id="UP000824049"/>
    </source>
</evidence>
<evidence type="ECO:0000259" key="6">
    <source>
        <dbReference type="Pfam" id="PF02826"/>
    </source>
</evidence>
<dbReference type="InterPro" id="IPR050418">
    <property type="entry name" value="D-iso_2-hydroxyacid_DH_PdxB"/>
</dbReference>
<evidence type="ECO:0000259" key="5">
    <source>
        <dbReference type="Pfam" id="PF00389"/>
    </source>
</evidence>
<proteinExistence type="inferred from homology"/>
<dbReference type="InterPro" id="IPR006140">
    <property type="entry name" value="D-isomer_DH_NAD-bd"/>
</dbReference>
<evidence type="ECO:0000256" key="1">
    <source>
        <dbReference type="ARBA" id="ARBA00005854"/>
    </source>
</evidence>
<evidence type="ECO:0000313" key="7">
    <source>
        <dbReference type="EMBL" id="HIZ40252.1"/>
    </source>
</evidence>
<evidence type="ECO:0000256" key="3">
    <source>
        <dbReference type="ARBA" id="ARBA00023027"/>
    </source>
</evidence>
<keyword evidence="3" id="KW-0520">NAD</keyword>
<feature type="domain" description="D-isomer specific 2-hydroxyacid dehydrogenase catalytic" evidence="5">
    <location>
        <begin position="24"/>
        <end position="328"/>
    </location>
</feature>
<dbReference type="InterPro" id="IPR036291">
    <property type="entry name" value="NAD(P)-bd_dom_sf"/>
</dbReference>
<dbReference type="InterPro" id="IPR006139">
    <property type="entry name" value="D-isomer_2_OHA_DH_cat_dom"/>
</dbReference>
<dbReference type="Pfam" id="PF00389">
    <property type="entry name" value="2-Hacid_dh"/>
    <property type="match status" value="1"/>
</dbReference>